<reference evidence="13 14" key="2">
    <citation type="submission" date="2017-07" db="EMBL/GenBank/DDBJ databases">
        <title>Candidatus Dactylopiibacterium carminicum, a nitrogen-fixing symbiont of the cochineal insect Dactylopius coccus and Dactylopius opuntiae (Hemiptera: Coccoidea: Dactylopiidae).</title>
        <authorList>
            <person name="Vera A."/>
        </authorList>
    </citation>
    <scope>NUCLEOTIDE SEQUENCE [LARGE SCALE GENOMIC DNA]</scope>
    <source>
        <strain evidence="13 14">NFDCM</strain>
    </source>
</reference>
<comment type="similarity">
    <text evidence="9">Belongs to the GSP H family.</text>
</comment>
<dbReference type="InterPro" id="IPR045584">
    <property type="entry name" value="Pilin-like"/>
</dbReference>
<keyword evidence="4" id="KW-0488">Methylation</keyword>
<protein>
    <recommendedName>
        <fullName evidence="2">Type II secretion system protein H</fullName>
    </recommendedName>
    <alternativeName>
        <fullName evidence="10">General secretion pathway protein H</fullName>
    </alternativeName>
</protein>
<dbReference type="Proteomes" id="UP000623509">
    <property type="component" value="Unassembled WGS sequence"/>
</dbReference>
<evidence type="ECO:0000313" key="13">
    <source>
        <dbReference type="EMBL" id="PAS94829.1"/>
    </source>
</evidence>
<dbReference type="GO" id="GO:0015627">
    <property type="term" value="C:type II protein secretion system complex"/>
    <property type="evidence" value="ECO:0007669"/>
    <property type="project" value="InterPro"/>
</dbReference>
<evidence type="ECO:0000256" key="2">
    <source>
        <dbReference type="ARBA" id="ARBA00021549"/>
    </source>
</evidence>
<evidence type="ECO:0000256" key="5">
    <source>
        <dbReference type="ARBA" id="ARBA00022519"/>
    </source>
</evidence>
<evidence type="ECO:0000256" key="10">
    <source>
        <dbReference type="ARBA" id="ARBA00030775"/>
    </source>
</evidence>
<evidence type="ECO:0000259" key="11">
    <source>
        <dbReference type="Pfam" id="PF12019"/>
    </source>
</evidence>
<proteinExistence type="inferred from homology"/>
<organism evidence="13 14">
    <name type="scientific">Candidatus Dactylopiibacterium carminicum</name>
    <dbReference type="NCBI Taxonomy" id="857335"/>
    <lineage>
        <taxon>Bacteria</taxon>
        <taxon>Pseudomonadati</taxon>
        <taxon>Pseudomonadota</taxon>
        <taxon>Betaproteobacteria</taxon>
        <taxon>Rhodocyclales</taxon>
        <taxon>Rhodocyclaceae</taxon>
        <taxon>Candidatus Dactylopiibacterium</taxon>
    </lineage>
</organism>
<evidence type="ECO:0000256" key="7">
    <source>
        <dbReference type="ARBA" id="ARBA00022989"/>
    </source>
</evidence>
<dbReference type="Pfam" id="PF12019">
    <property type="entry name" value="GspH"/>
    <property type="match status" value="1"/>
</dbReference>
<keyword evidence="15" id="KW-1185">Reference proteome</keyword>
<accession>A0A272EXJ4</accession>
<keyword evidence="5" id="KW-0997">Cell inner membrane</keyword>
<keyword evidence="7" id="KW-1133">Transmembrane helix</keyword>
<dbReference type="SUPFAM" id="SSF54523">
    <property type="entry name" value="Pili subunits"/>
    <property type="match status" value="1"/>
</dbReference>
<dbReference type="InterPro" id="IPR022346">
    <property type="entry name" value="T2SS_GspH"/>
</dbReference>
<comment type="caution">
    <text evidence="13">The sequence shown here is derived from an EMBL/GenBank/DDBJ whole genome shotgun (WGS) entry which is preliminary data.</text>
</comment>
<keyword evidence="8" id="KW-0472">Membrane</keyword>
<comment type="subcellular location">
    <subcellularLocation>
        <location evidence="1">Cell inner membrane</location>
        <topology evidence="1">Single-pass membrane protein</topology>
    </subcellularLocation>
</comment>
<feature type="domain" description="General secretion pathway GspH" evidence="11">
    <location>
        <begin position="32"/>
        <end position="125"/>
    </location>
</feature>
<dbReference type="OrthoDB" id="5956286at2"/>
<evidence type="ECO:0000313" key="12">
    <source>
        <dbReference type="EMBL" id="KAF7600240.1"/>
    </source>
</evidence>
<dbReference type="GO" id="GO:0015628">
    <property type="term" value="P:protein secretion by the type II secretion system"/>
    <property type="evidence" value="ECO:0007669"/>
    <property type="project" value="InterPro"/>
</dbReference>
<dbReference type="EMBL" id="NMRN01000004">
    <property type="protein sequence ID" value="PAS94829.1"/>
    <property type="molecule type" value="Genomic_DNA"/>
</dbReference>
<dbReference type="EMBL" id="MDUX01000008">
    <property type="protein sequence ID" value="KAF7600240.1"/>
    <property type="molecule type" value="Genomic_DNA"/>
</dbReference>
<evidence type="ECO:0000313" key="15">
    <source>
        <dbReference type="Proteomes" id="UP000623509"/>
    </source>
</evidence>
<reference evidence="12 15" key="1">
    <citation type="submission" date="2016-08" db="EMBL/GenBank/DDBJ databases">
        <title>Candidatus Dactylopiibacterium carminicum genome sequence.</title>
        <authorList>
            <person name="Ramirez-Puebla S.T."/>
            <person name="Ormeno-Orrillo E."/>
            <person name="Vera-Ponce De Leon A."/>
            <person name="Luis L."/>
            <person name="Sanchez-Flores A."/>
            <person name="Monica R."/>
            <person name="Martinez-Romero E."/>
        </authorList>
    </citation>
    <scope>NUCLEOTIDE SEQUENCE [LARGE SCALE GENOMIC DNA]</scope>
    <source>
        <strain evidence="12">END1</strain>
    </source>
</reference>
<evidence type="ECO:0000256" key="4">
    <source>
        <dbReference type="ARBA" id="ARBA00022481"/>
    </source>
</evidence>
<evidence type="ECO:0000256" key="3">
    <source>
        <dbReference type="ARBA" id="ARBA00022475"/>
    </source>
</evidence>
<dbReference type="Proteomes" id="UP000216107">
    <property type="component" value="Unassembled WGS sequence"/>
</dbReference>
<name>A0A272EXJ4_9RHOO</name>
<keyword evidence="6" id="KW-0812">Transmembrane</keyword>
<keyword evidence="3" id="KW-1003">Cell membrane</keyword>
<dbReference type="Gene3D" id="3.55.40.10">
    <property type="entry name" value="minor pseudopilin epsh domain"/>
    <property type="match status" value="1"/>
</dbReference>
<sequence length="180" mass="18882">MITIVVLAILTLLTVPNLSTWMANSRVRSVGEALQNALRQAQGEAVSRGRQTVFVLTAATPALNATPSANAAHWYLQTLPLTDAEETNGTFLRGEQIASTQSVSITGNAVLCFNSLGRLVSNTATGLGASCTLPDAYVTYDLSAVGADRPLRVEAYLGGRVRLCDPAKTLSSTQPDGCAT</sequence>
<evidence type="ECO:0000256" key="6">
    <source>
        <dbReference type="ARBA" id="ARBA00022692"/>
    </source>
</evidence>
<evidence type="ECO:0000256" key="9">
    <source>
        <dbReference type="ARBA" id="ARBA00025772"/>
    </source>
</evidence>
<dbReference type="AlphaFoldDB" id="A0A272EXJ4"/>
<evidence type="ECO:0000313" key="14">
    <source>
        <dbReference type="Proteomes" id="UP000216107"/>
    </source>
</evidence>
<evidence type="ECO:0000256" key="1">
    <source>
        <dbReference type="ARBA" id="ARBA00004377"/>
    </source>
</evidence>
<dbReference type="GO" id="GO:0005886">
    <property type="term" value="C:plasma membrane"/>
    <property type="evidence" value="ECO:0007669"/>
    <property type="project" value="UniProtKB-SubCell"/>
</dbReference>
<gene>
    <name evidence="12" type="ORF">BGI27_04045</name>
    <name evidence="13" type="ORF">CGU29_02260</name>
</gene>
<evidence type="ECO:0000256" key="8">
    <source>
        <dbReference type="ARBA" id="ARBA00023136"/>
    </source>
</evidence>